<accession>A0A5J6LEI4</accession>
<dbReference type="KEGG" id="nik:F5I99_09480"/>
<evidence type="ECO:0000313" key="1">
    <source>
        <dbReference type="EMBL" id="QEW06716.1"/>
    </source>
</evidence>
<proteinExistence type="predicted"/>
<evidence type="ECO:0000313" key="2">
    <source>
        <dbReference type="Proteomes" id="UP000325606"/>
    </source>
</evidence>
<sequence length="110" mass="12624">MIPDQEMKLAEQVISLHDGKHFNLLQEMSMPSPDDESDGTITEEGYIAKCEEIREELGELSSIEFINSLERSDSRLTLWKAKYDSSENEVCWAIGFDSKTHQVKDVIVTW</sequence>
<name>A0A5J6LEI4_9GAMM</name>
<organism evidence="1 2">
    <name type="scientific">Nitrincola iocasae</name>
    <dbReference type="NCBI Taxonomy" id="2614693"/>
    <lineage>
        <taxon>Bacteria</taxon>
        <taxon>Pseudomonadati</taxon>
        <taxon>Pseudomonadota</taxon>
        <taxon>Gammaproteobacteria</taxon>
        <taxon>Oceanospirillales</taxon>
        <taxon>Oceanospirillaceae</taxon>
        <taxon>Nitrincola</taxon>
    </lineage>
</organism>
<protein>
    <submittedName>
        <fullName evidence="1">Uncharacterized protein</fullName>
    </submittedName>
</protein>
<gene>
    <name evidence="1" type="ORF">F5I99_09480</name>
</gene>
<dbReference type="RefSeq" id="WP_151055427.1">
    <property type="nucleotide sequence ID" value="NZ_CP044222.1"/>
</dbReference>
<keyword evidence="2" id="KW-1185">Reference proteome</keyword>
<dbReference type="Proteomes" id="UP000325606">
    <property type="component" value="Chromosome"/>
</dbReference>
<dbReference type="AlphaFoldDB" id="A0A5J6LEI4"/>
<dbReference type="EMBL" id="CP044222">
    <property type="protein sequence ID" value="QEW06716.1"/>
    <property type="molecule type" value="Genomic_DNA"/>
</dbReference>
<reference evidence="1 2" key="1">
    <citation type="submission" date="2019-09" db="EMBL/GenBank/DDBJ databases">
        <title>Nitrincola iocasae sp. nov., a bacterium isolated from the sediment collected at a cold seep field in South China Sea.</title>
        <authorList>
            <person name="Zhang H."/>
            <person name="Wang H."/>
            <person name="Li C."/>
        </authorList>
    </citation>
    <scope>NUCLEOTIDE SEQUENCE [LARGE SCALE GENOMIC DNA]</scope>
    <source>
        <strain evidence="1 2">KXZD1103</strain>
    </source>
</reference>